<evidence type="ECO:0000256" key="11">
    <source>
        <dbReference type="SAM" id="MobiDB-lite"/>
    </source>
</evidence>
<keyword evidence="7 10" id="KW-0539">Nucleus</keyword>
<dbReference type="NCBIfam" id="TIGR01642">
    <property type="entry name" value="U2AF_lg"/>
    <property type="match status" value="1"/>
</dbReference>
<dbReference type="Proteomes" id="UP000007305">
    <property type="component" value="Chromosome 4"/>
</dbReference>
<evidence type="ECO:0000256" key="6">
    <source>
        <dbReference type="ARBA" id="ARBA00023187"/>
    </source>
</evidence>
<evidence type="ECO:0000256" key="8">
    <source>
        <dbReference type="ARBA" id="ARBA00056281"/>
    </source>
</evidence>
<dbReference type="Gene3D" id="3.30.70.330">
    <property type="match status" value="3"/>
</dbReference>
<feature type="compositionally biased region" description="Basic residues" evidence="11">
    <location>
        <begin position="179"/>
        <end position="192"/>
    </location>
</feature>
<keyword evidence="5 9" id="KW-0694">RNA-binding</keyword>
<dbReference type="GO" id="GO:0005634">
    <property type="term" value="C:nucleus"/>
    <property type="evidence" value="ECO:0007669"/>
    <property type="project" value="UniProtKB-SubCell"/>
</dbReference>
<reference evidence="14" key="1">
    <citation type="journal article" date="2009" name="Science">
        <title>The B73 maize genome: complexity, diversity, and dynamics.</title>
        <authorList>
            <person name="Schnable P.S."/>
            <person name="Ware D."/>
            <person name="Fulton R.S."/>
            <person name="Stein J.C."/>
            <person name="Wei F."/>
            <person name="Pasternak S."/>
            <person name="Liang C."/>
            <person name="Zhang J."/>
            <person name="Fulton L."/>
            <person name="Graves T.A."/>
            <person name="Minx P."/>
            <person name="Reily A.D."/>
            <person name="Courtney L."/>
            <person name="Kruchowski S.S."/>
            <person name="Tomlinson C."/>
            <person name="Strong C."/>
            <person name="Delehaunty K."/>
            <person name="Fronick C."/>
            <person name="Courtney B."/>
            <person name="Rock S.M."/>
            <person name="Belter E."/>
            <person name="Du F."/>
            <person name="Kim K."/>
            <person name="Abbott R.M."/>
            <person name="Cotton M."/>
            <person name="Levy A."/>
            <person name="Marchetto P."/>
            <person name="Ochoa K."/>
            <person name="Jackson S.M."/>
            <person name="Gillam B."/>
            <person name="Chen W."/>
            <person name="Yan L."/>
            <person name="Higginbotham J."/>
            <person name="Cardenas M."/>
            <person name="Waligorski J."/>
            <person name="Applebaum E."/>
            <person name="Phelps L."/>
            <person name="Falcone J."/>
            <person name="Kanchi K."/>
            <person name="Thane T."/>
            <person name="Scimone A."/>
            <person name="Thane N."/>
            <person name="Henke J."/>
            <person name="Wang T."/>
            <person name="Ruppert J."/>
            <person name="Shah N."/>
            <person name="Rotter K."/>
            <person name="Hodges J."/>
            <person name="Ingenthron E."/>
            <person name="Cordes M."/>
            <person name="Kohlberg S."/>
            <person name="Sgro J."/>
            <person name="Delgado B."/>
            <person name="Mead K."/>
            <person name="Chinwalla A."/>
            <person name="Leonard S."/>
            <person name="Crouse K."/>
            <person name="Collura K."/>
            <person name="Kudrna D."/>
            <person name="Currie J."/>
            <person name="He R."/>
            <person name="Angelova A."/>
            <person name="Rajasekar S."/>
            <person name="Mueller T."/>
            <person name="Lomeli R."/>
            <person name="Scara G."/>
            <person name="Ko A."/>
            <person name="Delaney K."/>
            <person name="Wissotski M."/>
            <person name="Lopez G."/>
            <person name="Campos D."/>
            <person name="Braidotti M."/>
            <person name="Ashley E."/>
            <person name="Golser W."/>
            <person name="Kim H."/>
            <person name="Lee S."/>
            <person name="Lin J."/>
            <person name="Dujmic Z."/>
            <person name="Kim W."/>
            <person name="Talag J."/>
            <person name="Zuccolo A."/>
            <person name="Fan C."/>
            <person name="Sebastian A."/>
            <person name="Kramer M."/>
            <person name="Spiegel L."/>
            <person name="Nascimento L."/>
            <person name="Zutavern T."/>
            <person name="Miller B."/>
            <person name="Ambroise C."/>
            <person name="Muller S."/>
            <person name="Spooner W."/>
            <person name="Narechania A."/>
            <person name="Ren L."/>
            <person name="Wei S."/>
            <person name="Kumari S."/>
            <person name="Faga B."/>
            <person name="Levy M.J."/>
            <person name="McMahan L."/>
            <person name="Van Buren P."/>
            <person name="Vaughn M.W."/>
            <person name="Ying K."/>
            <person name="Yeh C.-T."/>
            <person name="Emrich S.J."/>
            <person name="Jia Y."/>
            <person name="Kalyanaraman A."/>
            <person name="Hsia A.-P."/>
            <person name="Barbazuk W.B."/>
            <person name="Baucom R.S."/>
            <person name="Brutnell T.P."/>
            <person name="Carpita N.C."/>
            <person name="Chaparro C."/>
            <person name="Chia J.-M."/>
            <person name="Deragon J.-M."/>
            <person name="Estill J.C."/>
            <person name="Fu Y."/>
            <person name="Jeddeloh J.A."/>
            <person name="Han Y."/>
            <person name="Lee H."/>
            <person name="Li P."/>
            <person name="Lisch D.R."/>
            <person name="Liu S."/>
            <person name="Liu Z."/>
            <person name="Nagel D.H."/>
            <person name="McCann M.C."/>
            <person name="SanMiguel P."/>
            <person name="Myers A.M."/>
            <person name="Nettleton D."/>
            <person name="Nguyen J."/>
            <person name="Penning B.W."/>
            <person name="Ponnala L."/>
            <person name="Schneider K.L."/>
            <person name="Schwartz D.C."/>
            <person name="Sharma A."/>
            <person name="Soderlund C."/>
            <person name="Springer N.M."/>
            <person name="Sun Q."/>
            <person name="Wang H."/>
            <person name="Waterman M."/>
            <person name="Westerman R."/>
            <person name="Wolfgruber T.K."/>
            <person name="Yang L."/>
            <person name="Yu Y."/>
            <person name="Zhang L."/>
            <person name="Zhou S."/>
            <person name="Zhu Q."/>
            <person name="Bennetzen J.L."/>
            <person name="Dawe R.K."/>
            <person name="Jiang J."/>
            <person name="Jiang N."/>
            <person name="Presting G.G."/>
            <person name="Wessler S.R."/>
            <person name="Aluru S."/>
            <person name="Martienssen R.A."/>
            <person name="Clifton S.W."/>
            <person name="McCombie W.R."/>
            <person name="Wing R.A."/>
            <person name="Wilson R.K."/>
        </authorList>
    </citation>
    <scope>NUCLEOTIDE SEQUENCE [LARGE SCALE GENOMIC DNA]</scope>
    <source>
        <strain evidence="14">cv. B73</strain>
    </source>
</reference>
<feature type="compositionally biased region" description="Basic residues" evidence="11">
    <location>
        <begin position="162"/>
        <end position="171"/>
    </location>
</feature>
<feature type="region of interest" description="Disordered" evidence="11">
    <location>
        <begin position="1"/>
        <end position="202"/>
    </location>
</feature>
<dbReference type="SUPFAM" id="SSF54928">
    <property type="entry name" value="RNA-binding domain, RBD"/>
    <property type="match status" value="2"/>
</dbReference>
<evidence type="ECO:0000259" key="12">
    <source>
        <dbReference type="PROSITE" id="PS50102"/>
    </source>
</evidence>
<keyword evidence="14" id="KW-1185">Reference proteome</keyword>
<dbReference type="GO" id="GO:0003723">
    <property type="term" value="F:RNA binding"/>
    <property type="evidence" value="ECO:0007669"/>
    <property type="project" value="UniProtKB-UniRule"/>
</dbReference>
<comment type="function">
    <text evidence="8 10">Necessary for the splicing of pre-mRNA.</text>
</comment>
<dbReference type="InterPro" id="IPR000504">
    <property type="entry name" value="RRM_dom"/>
</dbReference>
<evidence type="ECO:0007829" key="15">
    <source>
        <dbReference type="PeptideAtlas" id="A0A804NJZ9"/>
    </source>
</evidence>
<dbReference type="CDD" id="cd12230">
    <property type="entry name" value="RRM1_U2AF65"/>
    <property type="match status" value="1"/>
</dbReference>
<dbReference type="CDD" id="cd12231">
    <property type="entry name" value="RRM2_U2AF65"/>
    <property type="match status" value="1"/>
</dbReference>
<dbReference type="GO" id="GO:0008380">
    <property type="term" value="P:RNA splicing"/>
    <property type="evidence" value="ECO:0007669"/>
    <property type="project" value="UniProtKB-KW"/>
</dbReference>
<name>A0A804NJZ9_MAIZE</name>
<evidence type="ECO:0000256" key="5">
    <source>
        <dbReference type="ARBA" id="ARBA00022884"/>
    </source>
</evidence>
<dbReference type="SMART" id="SM00360">
    <property type="entry name" value="RRM"/>
    <property type="match status" value="2"/>
</dbReference>
<feature type="compositionally biased region" description="Low complexity" evidence="11">
    <location>
        <begin position="16"/>
        <end position="40"/>
    </location>
</feature>
<keyword evidence="15" id="KW-1267">Proteomics identification</keyword>
<reference evidence="13" key="2">
    <citation type="submission" date="2019-07" db="EMBL/GenBank/DDBJ databases">
        <authorList>
            <person name="Seetharam A."/>
            <person name="Woodhouse M."/>
            <person name="Cannon E."/>
        </authorList>
    </citation>
    <scope>NUCLEOTIDE SEQUENCE [LARGE SCALE GENOMIC DNA]</scope>
    <source>
        <strain evidence="13">cv. B73</strain>
    </source>
</reference>
<feature type="compositionally biased region" description="Basic and acidic residues" evidence="11">
    <location>
        <begin position="49"/>
        <end position="64"/>
    </location>
</feature>
<evidence type="ECO:0000256" key="4">
    <source>
        <dbReference type="ARBA" id="ARBA00022737"/>
    </source>
</evidence>
<keyword evidence="3 10" id="KW-0507">mRNA processing</keyword>
<evidence type="ECO:0000256" key="3">
    <source>
        <dbReference type="ARBA" id="ARBA00022664"/>
    </source>
</evidence>
<dbReference type="FunFam" id="3.30.70.330:FF:000057">
    <property type="entry name" value="U2 snRNP auxiliary factor large subunit"/>
    <property type="match status" value="1"/>
</dbReference>
<dbReference type="OrthoDB" id="10266058at2759"/>
<feature type="compositionally biased region" description="Basic and acidic residues" evidence="11">
    <location>
        <begin position="71"/>
        <end position="112"/>
    </location>
</feature>
<dbReference type="Pfam" id="PF00076">
    <property type="entry name" value="RRM_1"/>
    <property type="match status" value="1"/>
</dbReference>
<dbReference type="EnsemblPlants" id="Zm00001eb166260_T003">
    <property type="protein sequence ID" value="Zm00001eb166260_P003"/>
    <property type="gene ID" value="Zm00001eb166260"/>
</dbReference>
<dbReference type="InterPro" id="IPR006529">
    <property type="entry name" value="U2AF_lg"/>
</dbReference>
<evidence type="ECO:0000313" key="13">
    <source>
        <dbReference type="EnsemblPlants" id="Zm00001eb166260_P003"/>
    </source>
</evidence>
<keyword evidence="4" id="KW-0677">Repeat</keyword>
<dbReference type="InterPro" id="IPR012677">
    <property type="entry name" value="Nucleotide-bd_a/b_plait_sf"/>
</dbReference>
<protein>
    <recommendedName>
        <fullName evidence="10">Splicing factor U2af large subunit</fullName>
    </recommendedName>
    <alternativeName>
        <fullName evidence="10">U2 auxiliary factor 65 kDa subunit</fullName>
    </alternativeName>
    <alternativeName>
        <fullName evidence="10">U2 small nuclear ribonucleoprotein auxiliary factor large subunit (U2 snRNP auxiliary factor large subunit)</fullName>
    </alternativeName>
</protein>
<evidence type="ECO:0000256" key="7">
    <source>
        <dbReference type="ARBA" id="ARBA00023242"/>
    </source>
</evidence>
<evidence type="ECO:0000256" key="1">
    <source>
        <dbReference type="ARBA" id="ARBA00004123"/>
    </source>
</evidence>
<gene>
    <name evidence="13" type="primary">LOC100286059</name>
</gene>
<evidence type="ECO:0000256" key="2">
    <source>
        <dbReference type="ARBA" id="ARBA00010269"/>
    </source>
</evidence>
<dbReference type="AlphaFoldDB" id="A0A804NJZ9"/>
<evidence type="ECO:0000256" key="9">
    <source>
        <dbReference type="PROSITE-ProRule" id="PRU00176"/>
    </source>
</evidence>
<dbReference type="PANTHER" id="PTHR23139">
    <property type="entry name" value="RNA-BINDING PROTEIN"/>
    <property type="match status" value="1"/>
</dbReference>
<reference evidence="13" key="3">
    <citation type="submission" date="2021-05" db="UniProtKB">
        <authorList>
            <consortium name="EnsemblPlants"/>
        </authorList>
    </citation>
    <scope>IDENTIFICATION</scope>
    <source>
        <strain evidence="13">cv. B73</strain>
    </source>
</reference>
<dbReference type="PROSITE" id="PS50102">
    <property type="entry name" value="RRM"/>
    <property type="match status" value="2"/>
</dbReference>
<dbReference type="FunFam" id="3.30.70.330:FF:000111">
    <property type="entry name" value="U2 snRNP auxiliary factor large subunit"/>
    <property type="match status" value="1"/>
</dbReference>
<dbReference type="GO" id="GO:0006397">
    <property type="term" value="P:mRNA processing"/>
    <property type="evidence" value="ECO:0007669"/>
    <property type="project" value="UniProtKB-KW"/>
</dbReference>
<comment type="subcellular location">
    <subcellularLocation>
        <location evidence="1 10">Nucleus</location>
    </subcellularLocation>
</comment>
<dbReference type="Gramene" id="Zm00001eb166260_T003">
    <property type="protein sequence ID" value="Zm00001eb166260_P003"/>
    <property type="gene ID" value="Zm00001eb166260"/>
</dbReference>
<sequence length="535" mass="59413">MSEYDERYQGNGDMPAAEGGYPQAEYAAAAAPAAGGSPPADSKPSGFSDHADGRSSQHQHETQSHDSGSSKSRERDRERDKGKDRERDRDRGREKGRDRDRDKDRERSDRDRDRHHRDHRERSEKREHRDRSDDRDRHRDGRDRHRDDRDSERRRDRDRDGHRRHRSRSPSKSRDRDRRSRSRSRSRSKSKRVSGFDQAPPQHALPIVAAGAIPGQLPGITAPIPGVGVLPNLYNLAAGQATRHARRVYVGGLPPTANEQTVAIFFNGVMAAIGGNTAGPGDAVLNVYINHDKKFAFVEMRSVEEASNAMALDGIMFEGAPVKVRRPTDYNPSLAAALGPSQPNPNLNLAAVGLTPGSAGGLEGPDRIFVGGLPYYFTEAQVRELLESFGPLRGFDLVKDRETGNSKGYAFCVYQDLNVTDIACAALNGIKMGDKTLTVRRANQGASQPRPEQESILLQAQQQVQMQKLVYQVGGALPTKVVCLTQVVTADELRDDEEYNDIVEDMREEGRKYVPHNAIAECFIVRPYAILAIGL</sequence>
<evidence type="ECO:0000256" key="10">
    <source>
        <dbReference type="RuleBase" id="RU364135"/>
    </source>
</evidence>
<keyword evidence="6 10" id="KW-0508">mRNA splicing</keyword>
<dbReference type="InterPro" id="IPR035979">
    <property type="entry name" value="RBD_domain_sf"/>
</dbReference>
<evidence type="ECO:0000313" key="14">
    <source>
        <dbReference type="Proteomes" id="UP000007305"/>
    </source>
</evidence>
<feature type="compositionally biased region" description="Basic and acidic residues" evidence="11">
    <location>
        <begin position="120"/>
        <end position="161"/>
    </location>
</feature>
<proteinExistence type="evidence at protein level"/>
<organism evidence="13 14">
    <name type="scientific">Zea mays</name>
    <name type="common">Maize</name>
    <dbReference type="NCBI Taxonomy" id="4577"/>
    <lineage>
        <taxon>Eukaryota</taxon>
        <taxon>Viridiplantae</taxon>
        <taxon>Streptophyta</taxon>
        <taxon>Embryophyta</taxon>
        <taxon>Tracheophyta</taxon>
        <taxon>Spermatophyta</taxon>
        <taxon>Magnoliopsida</taxon>
        <taxon>Liliopsida</taxon>
        <taxon>Poales</taxon>
        <taxon>Poaceae</taxon>
        <taxon>PACMAD clade</taxon>
        <taxon>Panicoideae</taxon>
        <taxon>Andropogonodae</taxon>
        <taxon>Andropogoneae</taxon>
        <taxon>Tripsacinae</taxon>
        <taxon>Zea</taxon>
    </lineage>
</organism>
<accession>A0A804NJZ9</accession>
<feature type="domain" description="RRM" evidence="12">
    <location>
        <begin position="366"/>
        <end position="444"/>
    </location>
</feature>
<feature type="domain" description="RRM" evidence="12">
    <location>
        <begin position="246"/>
        <end position="329"/>
    </location>
</feature>
<comment type="similarity">
    <text evidence="2 10">Belongs to the splicing factor SR family.</text>
</comment>